<evidence type="ECO:0000313" key="3">
    <source>
        <dbReference type="Proteomes" id="UP000324800"/>
    </source>
</evidence>
<dbReference type="EMBL" id="SNRW01029728">
    <property type="protein sequence ID" value="KAA6358525.1"/>
    <property type="molecule type" value="Genomic_DNA"/>
</dbReference>
<sequence length="236" mass="26258">MQVVYRQFTSEEKEMIERGYVGTVGKNGQKGNVDMEDILKAGPGDLGQNAASLIGASADQNMNAANARNAQVQQVNQQDQGNITNTDQNVNINQQQSVAAKDQTDNKNNDNTKYADGSGDQKKSRRKNLALINTNNDPKLHNYKTHAREHIILRQRLTIIGDQLRVDNDDGASKMIAKRNIIKLFDGHFTNADVVFANTIPDEEKTGNKDEENKQQRLANSGTLRDEQDADYGQKD</sequence>
<proteinExistence type="predicted"/>
<evidence type="ECO:0000256" key="1">
    <source>
        <dbReference type="SAM" id="MobiDB-lite"/>
    </source>
</evidence>
<accession>A0A5J4TM21</accession>
<dbReference type="Proteomes" id="UP000324800">
    <property type="component" value="Unassembled WGS sequence"/>
</dbReference>
<feature type="region of interest" description="Disordered" evidence="1">
    <location>
        <begin position="98"/>
        <end position="126"/>
    </location>
</feature>
<organism evidence="2 3">
    <name type="scientific">Streblomastix strix</name>
    <dbReference type="NCBI Taxonomy" id="222440"/>
    <lineage>
        <taxon>Eukaryota</taxon>
        <taxon>Metamonada</taxon>
        <taxon>Preaxostyla</taxon>
        <taxon>Oxymonadida</taxon>
        <taxon>Streblomastigidae</taxon>
        <taxon>Streblomastix</taxon>
    </lineage>
</organism>
<reference evidence="2 3" key="1">
    <citation type="submission" date="2019-03" db="EMBL/GenBank/DDBJ databases">
        <title>Single cell metagenomics reveals metabolic interactions within the superorganism composed of flagellate Streblomastix strix and complex community of Bacteroidetes bacteria on its surface.</title>
        <authorList>
            <person name="Treitli S.C."/>
            <person name="Kolisko M."/>
            <person name="Husnik F."/>
            <person name="Keeling P."/>
            <person name="Hampl V."/>
        </authorList>
    </citation>
    <scope>NUCLEOTIDE SEQUENCE [LARGE SCALE GENOMIC DNA]</scope>
    <source>
        <strain evidence="2">ST1C</strain>
    </source>
</reference>
<comment type="caution">
    <text evidence="2">The sequence shown here is derived from an EMBL/GenBank/DDBJ whole genome shotgun (WGS) entry which is preliminary data.</text>
</comment>
<feature type="compositionally biased region" description="Basic and acidic residues" evidence="1">
    <location>
        <begin position="202"/>
        <end position="215"/>
    </location>
</feature>
<gene>
    <name evidence="2" type="ORF">EZS28_045948</name>
</gene>
<feature type="compositionally biased region" description="Basic and acidic residues" evidence="1">
    <location>
        <begin position="224"/>
        <end position="236"/>
    </location>
</feature>
<evidence type="ECO:0000313" key="2">
    <source>
        <dbReference type="EMBL" id="KAA6358525.1"/>
    </source>
</evidence>
<dbReference type="AlphaFoldDB" id="A0A5J4TM21"/>
<name>A0A5J4TM21_9EUKA</name>
<feature type="region of interest" description="Disordered" evidence="1">
    <location>
        <begin position="202"/>
        <end position="236"/>
    </location>
</feature>
<protein>
    <submittedName>
        <fullName evidence="2">Uncharacterized protein</fullName>
    </submittedName>
</protein>